<feature type="transmembrane region" description="Helical" evidence="1">
    <location>
        <begin position="47"/>
        <end position="66"/>
    </location>
</feature>
<protein>
    <recommendedName>
        <fullName evidence="2">Neurotransmitter-gated ion-channel transmembrane domain-containing protein</fullName>
    </recommendedName>
</protein>
<dbReference type="InterPro" id="IPR006201">
    <property type="entry name" value="Neur_channel"/>
</dbReference>
<dbReference type="GO" id="GO:0005230">
    <property type="term" value="F:extracellular ligand-gated monoatomic ion channel activity"/>
    <property type="evidence" value="ECO:0007669"/>
    <property type="project" value="UniProtKB-ARBA"/>
</dbReference>
<comment type="caution">
    <text evidence="3">The sequence shown here is derived from an EMBL/GenBank/DDBJ whole genome shotgun (WGS) entry which is preliminary data.</text>
</comment>
<dbReference type="InterPro" id="IPR006028">
    <property type="entry name" value="GABAA/Glycine_rcpt"/>
</dbReference>
<feature type="non-terminal residue" evidence="3">
    <location>
        <position position="1"/>
    </location>
</feature>
<keyword evidence="4" id="KW-1185">Reference proteome</keyword>
<keyword evidence="1" id="KW-0812">Transmembrane</keyword>
<evidence type="ECO:0000259" key="2">
    <source>
        <dbReference type="Pfam" id="PF02932"/>
    </source>
</evidence>
<evidence type="ECO:0000313" key="3">
    <source>
        <dbReference type="EMBL" id="CAL4139887.1"/>
    </source>
</evidence>
<dbReference type="Gene3D" id="1.20.58.390">
    <property type="entry name" value="Neurotransmitter-gated ion-channel transmembrane domain"/>
    <property type="match status" value="1"/>
</dbReference>
<dbReference type="InterPro" id="IPR006029">
    <property type="entry name" value="Neurotrans-gated_channel_TM"/>
</dbReference>
<feature type="transmembrane region" description="Helical" evidence="1">
    <location>
        <begin position="109"/>
        <end position="130"/>
    </location>
</feature>
<feature type="non-terminal residue" evidence="3">
    <location>
        <position position="131"/>
    </location>
</feature>
<dbReference type="GO" id="GO:0099095">
    <property type="term" value="F:ligand-gated monoatomic anion channel activity"/>
    <property type="evidence" value="ECO:0007669"/>
    <property type="project" value="UniProtKB-ARBA"/>
</dbReference>
<gene>
    <name evidence="3" type="ORF">MNOR_LOCUS28529</name>
</gene>
<dbReference type="SUPFAM" id="SSF90112">
    <property type="entry name" value="Neurotransmitter-gated ion-channel transmembrane pore"/>
    <property type="match status" value="1"/>
</dbReference>
<dbReference type="CDD" id="cd19049">
    <property type="entry name" value="LGIC_TM_anion"/>
    <property type="match status" value="1"/>
</dbReference>
<dbReference type="Pfam" id="PF02932">
    <property type="entry name" value="Neur_chan_memb"/>
    <property type="match status" value="1"/>
</dbReference>
<proteinExistence type="predicted"/>
<dbReference type="GO" id="GO:0005254">
    <property type="term" value="F:chloride channel activity"/>
    <property type="evidence" value="ECO:0007669"/>
    <property type="project" value="UniProtKB-ARBA"/>
</dbReference>
<dbReference type="PANTHER" id="PTHR18945">
    <property type="entry name" value="NEUROTRANSMITTER GATED ION CHANNEL"/>
    <property type="match status" value="1"/>
</dbReference>
<sequence>SIQDDLNAFHFKFTQFEANAINTSTPIGNFSSLYVSFLLNRPNGFHLLQTFIPTGLVVVISWASFWLDPTAVPGRISLGVGTLVIMTTLSSTIRHKYSPSSHVNAMEQWLGACQLMVFAALLEFPLVNWLS</sequence>
<feature type="domain" description="Neurotransmitter-gated ion-channel transmembrane" evidence="2">
    <location>
        <begin position="50"/>
        <end position="129"/>
    </location>
</feature>
<keyword evidence="1" id="KW-0472">Membrane</keyword>
<dbReference type="PRINTS" id="PR00253">
    <property type="entry name" value="GABAARECEPTR"/>
</dbReference>
<dbReference type="AlphaFoldDB" id="A0AAV2RVD3"/>
<dbReference type="InterPro" id="IPR038050">
    <property type="entry name" value="Neuro_actylchol_rec"/>
</dbReference>
<evidence type="ECO:0000313" key="4">
    <source>
        <dbReference type="Proteomes" id="UP001497623"/>
    </source>
</evidence>
<dbReference type="InterPro" id="IPR036719">
    <property type="entry name" value="Neuro-gated_channel_TM_sf"/>
</dbReference>
<evidence type="ECO:0000256" key="1">
    <source>
        <dbReference type="SAM" id="Phobius"/>
    </source>
</evidence>
<feature type="transmembrane region" description="Helical" evidence="1">
    <location>
        <begin position="72"/>
        <end position="89"/>
    </location>
</feature>
<organism evidence="3 4">
    <name type="scientific">Meganyctiphanes norvegica</name>
    <name type="common">Northern krill</name>
    <name type="synonym">Thysanopoda norvegica</name>
    <dbReference type="NCBI Taxonomy" id="48144"/>
    <lineage>
        <taxon>Eukaryota</taxon>
        <taxon>Metazoa</taxon>
        <taxon>Ecdysozoa</taxon>
        <taxon>Arthropoda</taxon>
        <taxon>Crustacea</taxon>
        <taxon>Multicrustacea</taxon>
        <taxon>Malacostraca</taxon>
        <taxon>Eumalacostraca</taxon>
        <taxon>Eucarida</taxon>
        <taxon>Euphausiacea</taxon>
        <taxon>Euphausiidae</taxon>
        <taxon>Meganyctiphanes</taxon>
    </lineage>
</organism>
<keyword evidence="1" id="KW-1133">Transmembrane helix</keyword>
<dbReference type="GO" id="GO:0016020">
    <property type="term" value="C:membrane"/>
    <property type="evidence" value="ECO:0007669"/>
    <property type="project" value="InterPro"/>
</dbReference>
<accession>A0AAV2RVD3</accession>
<dbReference type="EMBL" id="CAXKWB010031621">
    <property type="protein sequence ID" value="CAL4139887.1"/>
    <property type="molecule type" value="Genomic_DNA"/>
</dbReference>
<dbReference type="Proteomes" id="UP001497623">
    <property type="component" value="Unassembled WGS sequence"/>
</dbReference>
<name>A0AAV2RVD3_MEGNR</name>
<reference evidence="3 4" key="1">
    <citation type="submission" date="2024-05" db="EMBL/GenBank/DDBJ databases">
        <authorList>
            <person name="Wallberg A."/>
        </authorList>
    </citation>
    <scope>NUCLEOTIDE SEQUENCE [LARGE SCALE GENOMIC DNA]</scope>
</reference>
<dbReference type="GO" id="GO:0004888">
    <property type="term" value="F:transmembrane signaling receptor activity"/>
    <property type="evidence" value="ECO:0007669"/>
    <property type="project" value="InterPro"/>
</dbReference>